<dbReference type="InterPro" id="IPR005533">
    <property type="entry name" value="AMOP_dom"/>
</dbReference>
<keyword evidence="5" id="KW-1015">Disulfide bond</keyword>
<gene>
    <name evidence="9" type="ORF">AGOR_G00099390</name>
</gene>
<evidence type="ECO:0000256" key="4">
    <source>
        <dbReference type="ARBA" id="ARBA00022729"/>
    </source>
</evidence>
<dbReference type="InterPro" id="IPR051867">
    <property type="entry name" value="Angio_Inhib/Adhesion_GPCR"/>
</dbReference>
<evidence type="ECO:0000313" key="10">
    <source>
        <dbReference type="Proteomes" id="UP000829720"/>
    </source>
</evidence>
<dbReference type="GO" id="GO:0005576">
    <property type="term" value="C:extracellular region"/>
    <property type="evidence" value="ECO:0007669"/>
    <property type="project" value="UniProtKB-SubCell"/>
</dbReference>
<accession>A0A8T3DH98</accession>
<keyword evidence="4" id="KW-0732">Signal</keyword>
<keyword evidence="10" id="KW-1185">Reference proteome</keyword>
<dbReference type="InterPro" id="IPR000884">
    <property type="entry name" value="TSP1_rpt"/>
</dbReference>
<feature type="region of interest" description="Disordered" evidence="6">
    <location>
        <begin position="33"/>
        <end position="65"/>
    </location>
</feature>
<feature type="compositionally biased region" description="Polar residues" evidence="6">
    <location>
        <begin position="131"/>
        <end position="143"/>
    </location>
</feature>
<evidence type="ECO:0000256" key="1">
    <source>
        <dbReference type="ARBA" id="ARBA00004613"/>
    </source>
</evidence>
<sequence length="513" mass="54493">MRDRPTGNADLEDKGDKQWRMSHKLVAPQWCCGSSSAADPETGVSAAGGGGGGGPPTPPQGPKTGRVKRMARLVAELLLLLGLLLLTLHITVLRSSPLPQGNATLDHGQNPMLAERNINVERSSSSSSSSRQPNLPGITSTLQRDGPGSAFVLDLNNFPDLAKANMNRQNPNIQVTIEVVDGLEGAEPEQELQKEGKPDWGLPNWRNWWSRTPPPVAGGSRNGDGIPDDSNFLKPEVRQRGSFKSKTPTEYDYIDGEGDWSSWSACSVTCGNGNQKRTRSCGYACTATESRTCDMPACPGIEDAFRTAATEVSLLAGTDEFNATELFGVDTDSCERWMNCKSEFLKKYLLKVSSDLPSCPCSYPTEVAYSTADVHDPATRVTSAGRTPAAPRSGLRSTSPRPATASAPCSPCSPPRSPPSTAATTTPCGSSPEGRAPDRPTSSAPSSPRTSTTRWISFPGSSARATGAATTRPGHPTTAGTARKTRPTRITTSSSRRPESSEPPPIPPVHIIT</sequence>
<dbReference type="Pfam" id="PF00090">
    <property type="entry name" value="TSP_1"/>
    <property type="match status" value="1"/>
</dbReference>
<proteinExistence type="inferred from homology"/>
<organism evidence="9 10">
    <name type="scientific">Albula goreensis</name>
    <dbReference type="NCBI Taxonomy" id="1534307"/>
    <lineage>
        <taxon>Eukaryota</taxon>
        <taxon>Metazoa</taxon>
        <taxon>Chordata</taxon>
        <taxon>Craniata</taxon>
        <taxon>Vertebrata</taxon>
        <taxon>Euteleostomi</taxon>
        <taxon>Actinopterygii</taxon>
        <taxon>Neopterygii</taxon>
        <taxon>Teleostei</taxon>
        <taxon>Albuliformes</taxon>
        <taxon>Albulidae</taxon>
        <taxon>Albula</taxon>
    </lineage>
</organism>
<protein>
    <recommendedName>
        <fullName evidence="8">AMOP domain-containing protein</fullName>
    </recommendedName>
</protein>
<dbReference type="OrthoDB" id="9930623at2759"/>
<dbReference type="GO" id="GO:0016525">
    <property type="term" value="P:negative regulation of angiogenesis"/>
    <property type="evidence" value="ECO:0007669"/>
    <property type="project" value="TreeGrafter"/>
</dbReference>
<keyword evidence="7" id="KW-0472">Membrane</keyword>
<evidence type="ECO:0000256" key="3">
    <source>
        <dbReference type="ARBA" id="ARBA00022525"/>
    </source>
</evidence>
<feature type="compositionally biased region" description="Low complexity" evidence="6">
    <location>
        <begin position="419"/>
        <end position="432"/>
    </location>
</feature>
<feature type="compositionally biased region" description="Low complexity" evidence="6">
    <location>
        <begin position="439"/>
        <end position="495"/>
    </location>
</feature>
<evidence type="ECO:0000256" key="2">
    <source>
        <dbReference type="ARBA" id="ARBA00010198"/>
    </source>
</evidence>
<feature type="transmembrane region" description="Helical" evidence="7">
    <location>
        <begin position="73"/>
        <end position="92"/>
    </location>
</feature>
<keyword evidence="7" id="KW-0812">Transmembrane</keyword>
<dbReference type="SUPFAM" id="SSF82895">
    <property type="entry name" value="TSP-1 type 1 repeat"/>
    <property type="match status" value="1"/>
</dbReference>
<evidence type="ECO:0000256" key="6">
    <source>
        <dbReference type="SAM" id="MobiDB-lite"/>
    </source>
</evidence>
<dbReference type="EMBL" id="JAERUA010000008">
    <property type="protein sequence ID" value="KAI1896879.1"/>
    <property type="molecule type" value="Genomic_DNA"/>
</dbReference>
<comment type="caution">
    <text evidence="9">The sequence shown here is derived from an EMBL/GenBank/DDBJ whole genome shotgun (WGS) entry which is preliminary data.</text>
</comment>
<feature type="compositionally biased region" description="Pro residues" evidence="6">
    <location>
        <begin position="501"/>
        <end position="513"/>
    </location>
</feature>
<dbReference type="FunFam" id="2.20.100.10:FF:000033">
    <property type="entry name" value="Isthmin 1"/>
    <property type="match status" value="1"/>
</dbReference>
<feature type="domain" description="AMOP" evidence="8">
    <location>
        <begin position="326"/>
        <end position="465"/>
    </location>
</feature>
<keyword evidence="7" id="KW-1133">Transmembrane helix</keyword>
<dbReference type="SMART" id="SM00723">
    <property type="entry name" value="AMOP"/>
    <property type="match status" value="1"/>
</dbReference>
<evidence type="ECO:0000259" key="8">
    <source>
        <dbReference type="SMART" id="SM00723"/>
    </source>
</evidence>
<dbReference type="Gene3D" id="2.20.100.10">
    <property type="entry name" value="Thrombospondin type-1 (TSP1) repeat"/>
    <property type="match status" value="1"/>
</dbReference>
<keyword evidence="3" id="KW-0964">Secreted</keyword>
<feature type="region of interest" description="Disordered" evidence="6">
    <location>
        <begin position="379"/>
        <end position="513"/>
    </location>
</feature>
<dbReference type="PANTHER" id="PTHR10239:SF30">
    <property type="entry name" value="ISTHMIN-1"/>
    <property type="match status" value="1"/>
</dbReference>
<dbReference type="AlphaFoldDB" id="A0A8T3DH98"/>
<reference evidence="9" key="1">
    <citation type="submission" date="2021-01" db="EMBL/GenBank/DDBJ databases">
        <authorList>
            <person name="Zahm M."/>
            <person name="Roques C."/>
            <person name="Cabau C."/>
            <person name="Klopp C."/>
            <person name="Donnadieu C."/>
            <person name="Jouanno E."/>
            <person name="Lampietro C."/>
            <person name="Louis A."/>
            <person name="Herpin A."/>
            <person name="Echchiki A."/>
            <person name="Berthelot C."/>
            <person name="Parey E."/>
            <person name="Roest-Crollius H."/>
            <person name="Braasch I."/>
            <person name="Postlethwait J."/>
            <person name="Bobe J."/>
            <person name="Montfort J."/>
            <person name="Bouchez O."/>
            <person name="Begum T."/>
            <person name="Mejri S."/>
            <person name="Adams A."/>
            <person name="Chen W.-J."/>
            <person name="Guiguen Y."/>
        </authorList>
    </citation>
    <scope>NUCLEOTIDE SEQUENCE</scope>
    <source>
        <tissue evidence="9">Blood</tissue>
    </source>
</reference>
<evidence type="ECO:0000313" key="9">
    <source>
        <dbReference type="EMBL" id="KAI1896879.1"/>
    </source>
</evidence>
<dbReference type="PROSITE" id="PS50092">
    <property type="entry name" value="TSP1"/>
    <property type="match status" value="1"/>
</dbReference>
<evidence type="ECO:0000256" key="7">
    <source>
        <dbReference type="SAM" id="Phobius"/>
    </source>
</evidence>
<feature type="compositionally biased region" description="Low complexity" evidence="6">
    <location>
        <begin position="396"/>
        <end position="410"/>
    </location>
</feature>
<evidence type="ECO:0000256" key="5">
    <source>
        <dbReference type="ARBA" id="ARBA00023157"/>
    </source>
</evidence>
<dbReference type="PANTHER" id="PTHR10239">
    <property type="entry name" value="ISTHMIN-2"/>
    <property type="match status" value="1"/>
</dbReference>
<comment type="subcellular location">
    <subcellularLocation>
        <location evidence="1">Secreted</location>
    </subcellularLocation>
</comment>
<name>A0A8T3DH98_9TELE</name>
<comment type="similarity">
    <text evidence="2">Belongs to the isthmin family.</text>
</comment>
<dbReference type="SMART" id="SM00209">
    <property type="entry name" value="TSP1"/>
    <property type="match status" value="1"/>
</dbReference>
<dbReference type="Proteomes" id="UP000829720">
    <property type="component" value="Unassembled WGS sequence"/>
</dbReference>
<feature type="region of interest" description="Disordered" evidence="6">
    <location>
        <begin position="120"/>
        <end position="145"/>
    </location>
</feature>
<dbReference type="InterPro" id="IPR036383">
    <property type="entry name" value="TSP1_rpt_sf"/>
</dbReference>